<comment type="similarity">
    <text evidence="1">Belongs to the HscB family.</text>
</comment>
<keyword evidence="3" id="KW-0175">Coiled coil</keyword>
<dbReference type="SUPFAM" id="SSF47144">
    <property type="entry name" value="HSC20 (HSCB), C-terminal oligomerisation domain"/>
    <property type="match status" value="1"/>
</dbReference>
<dbReference type="GO" id="GO:0044571">
    <property type="term" value="P:[2Fe-2S] cluster assembly"/>
    <property type="evidence" value="ECO:0007669"/>
    <property type="project" value="InterPro"/>
</dbReference>
<dbReference type="HAMAP" id="MF_00682">
    <property type="entry name" value="HscB"/>
    <property type="match status" value="1"/>
</dbReference>
<proteinExistence type="inferred from homology"/>
<accession>A0A1A9UJ72</accession>
<dbReference type="Gene3D" id="1.10.287.110">
    <property type="entry name" value="DnaJ domain"/>
    <property type="match status" value="1"/>
</dbReference>
<dbReference type="GO" id="GO:0005739">
    <property type="term" value="C:mitochondrion"/>
    <property type="evidence" value="ECO:0007669"/>
    <property type="project" value="TreeGrafter"/>
</dbReference>
<dbReference type="Proteomes" id="UP000078200">
    <property type="component" value="Unassembled WGS sequence"/>
</dbReference>
<sequence length="331" mass="38514">MTVPFILGNGNIIQPRFSIGNILHIKQLLFIYCRIDFVRGTNILFYVLIDQQYCIGKSMKRFFKTNLIVHVRKPQWIAAQSNVMQNRCLCNSTARPSLHLDLECKEIIYQGLVNQQQRRSYAPTISSTLVKECWNCKKSLDMPIEAMMCRNCHHLQDVDKDINYFNLMNIPQDFSLDAQSLTKRFRQMQSIVHPDKFSNKSSREQNNSADWSSLINKAYKTLLIPIERGQYLLNLSGLQLPQDNSALNKEFLMEMMERNEQVEEATNLEDLKKLSKRLKDDLEEKVLELNRAFNDSNFEVAQLLLIEMKYLISIENSVKNKSQTLMNGISS</sequence>
<dbReference type="SUPFAM" id="SSF46565">
    <property type="entry name" value="Chaperone J-domain"/>
    <property type="match status" value="1"/>
</dbReference>
<dbReference type="Pfam" id="PF07743">
    <property type="entry name" value="HSCB_C"/>
    <property type="match status" value="1"/>
</dbReference>
<evidence type="ECO:0000259" key="4">
    <source>
        <dbReference type="PROSITE" id="PS50076"/>
    </source>
</evidence>
<evidence type="ECO:0000256" key="3">
    <source>
        <dbReference type="SAM" id="Coils"/>
    </source>
</evidence>
<dbReference type="SMART" id="SM00271">
    <property type="entry name" value="DnaJ"/>
    <property type="match status" value="1"/>
</dbReference>
<keyword evidence="2" id="KW-0143">Chaperone</keyword>
<dbReference type="Gene3D" id="1.20.1280.20">
    <property type="entry name" value="HscB, C-terminal domain"/>
    <property type="match status" value="1"/>
</dbReference>
<evidence type="ECO:0000313" key="6">
    <source>
        <dbReference type="Proteomes" id="UP000078200"/>
    </source>
</evidence>
<dbReference type="CDD" id="cd06257">
    <property type="entry name" value="DnaJ"/>
    <property type="match status" value="1"/>
</dbReference>
<dbReference type="GO" id="GO:0051259">
    <property type="term" value="P:protein complex oligomerization"/>
    <property type="evidence" value="ECO:0007669"/>
    <property type="project" value="InterPro"/>
</dbReference>
<organism evidence="5 6">
    <name type="scientific">Glossina austeni</name>
    <name type="common">Savannah tsetse fly</name>
    <dbReference type="NCBI Taxonomy" id="7395"/>
    <lineage>
        <taxon>Eukaryota</taxon>
        <taxon>Metazoa</taxon>
        <taxon>Ecdysozoa</taxon>
        <taxon>Arthropoda</taxon>
        <taxon>Hexapoda</taxon>
        <taxon>Insecta</taxon>
        <taxon>Pterygota</taxon>
        <taxon>Neoptera</taxon>
        <taxon>Endopterygota</taxon>
        <taxon>Diptera</taxon>
        <taxon>Brachycera</taxon>
        <taxon>Muscomorpha</taxon>
        <taxon>Hippoboscoidea</taxon>
        <taxon>Glossinidae</taxon>
        <taxon>Glossina</taxon>
    </lineage>
</organism>
<dbReference type="InterPro" id="IPR036869">
    <property type="entry name" value="J_dom_sf"/>
</dbReference>
<evidence type="ECO:0000256" key="2">
    <source>
        <dbReference type="ARBA" id="ARBA00023186"/>
    </source>
</evidence>
<dbReference type="AlphaFoldDB" id="A0A1A9UJ72"/>
<dbReference type="InterPro" id="IPR009073">
    <property type="entry name" value="HscB_oligo_C"/>
</dbReference>
<dbReference type="GO" id="GO:0001671">
    <property type="term" value="F:ATPase activator activity"/>
    <property type="evidence" value="ECO:0007669"/>
    <property type="project" value="InterPro"/>
</dbReference>
<dbReference type="NCBIfam" id="TIGR00714">
    <property type="entry name" value="hscB"/>
    <property type="match status" value="1"/>
</dbReference>
<evidence type="ECO:0000256" key="1">
    <source>
        <dbReference type="ARBA" id="ARBA00010476"/>
    </source>
</evidence>
<feature type="domain" description="J" evidence="4">
    <location>
        <begin position="163"/>
        <end position="235"/>
    </location>
</feature>
<name>A0A1A9UJ72_GLOAU</name>
<dbReference type="GO" id="GO:0051087">
    <property type="term" value="F:protein-folding chaperone binding"/>
    <property type="evidence" value="ECO:0007669"/>
    <property type="project" value="InterPro"/>
</dbReference>
<evidence type="ECO:0000313" key="5">
    <source>
        <dbReference type="EnsemblMetazoa" id="GAUT006577-PA"/>
    </source>
</evidence>
<dbReference type="InterPro" id="IPR036386">
    <property type="entry name" value="HscB_C_sf"/>
</dbReference>
<reference evidence="5" key="1">
    <citation type="submission" date="2020-05" db="UniProtKB">
        <authorList>
            <consortium name="EnsemblMetazoa"/>
        </authorList>
    </citation>
    <scope>IDENTIFICATION</scope>
    <source>
        <strain evidence="5">TTRI</strain>
    </source>
</reference>
<keyword evidence="6" id="KW-1185">Reference proteome</keyword>
<feature type="coiled-coil region" evidence="3">
    <location>
        <begin position="265"/>
        <end position="292"/>
    </location>
</feature>
<dbReference type="STRING" id="7395.A0A1A9UJ72"/>
<dbReference type="PROSITE" id="PS50076">
    <property type="entry name" value="DNAJ_2"/>
    <property type="match status" value="1"/>
</dbReference>
<dbReference type="InterPro" id="IPR001623">
    <property type="entry name" value="DnaJ_domain"/>
</dbReference>
<protein>
    <recommendedName>
        <fullName evidence="4">J domain-containing protein</fullName>
    </recommendedName>
</protein>
<dbReference type="VEuPathDB" id="VectorBase:GAUT006577"/>
<dbReference type="EnsemblMetazoa" id="GAUT006577-RA">
    <property type="protein sequence ID" value="GAUT006577-PA"/>
    <property type="gene ID" value="GAUT006577"/>
</dbReference>
<dbReference type="PANTHER" id="PTHR14021:SF15">
    <property type="entry name" value="IRON-SULFUR CLUSTER CO-CHAPERONE PROTEIN HSCB"/>
    <property type="match status" value="1"/>
</dbReference>
<dbReference type="InterPro" id="IPR004640">
    <property type="entry name" value="HscB"/>
</dbReference>
<dbReference type="PANTHER" id="PTHR14021">
    <property type="entry name" value="IRON-SULFUR CLUSTER CO-CHAPERONE PROTEIN HSCB"/>
    <property type="match status" value="1"/>
</dbReference>